<proteinExistence type="predicted"/>
<evidence type="ECO:0000256" key="1">
    <source>
        <dbReference type="SAM" id="MobiDB-lite"/>
    </source>
</evidence>
<feature type="region of interest" description="Disordered" evidence="1">
    <location>
        <begin position="669"/>
        <end position="698"/>
    </location>
</feature>
<name>A0ABS8B038_9ACTN</name>
<sequence>MPEPSGPDPSGPDLSGPDPVGPDPVGSDPAGLRIERLREALDDRLAPTVGLWNRLEGRPRTADFGRALRVEVRDPLWMLTRQWQLGEFRAADAGSPVTATYAVVSAPTTLVRPGEHGATERFTADRPLEAVAERRALPLAFGPERIGFDLRLAIGRRWLKLVARNRLVNAVNLNVRRQYVDRYPVPLPDPEAEDDAPRVAHPEVWSVFQAVAGRRMDGYEFYRRLTAGMPAYEGISGIGDLHRDELVKLGERLVAWFDDLIDRPAPLPAPPPGGPSAGGPSVEGPSAGGPSAGGRDNAAWDPARLEHRLAIRTADRHDGAGARVLSAPEYPGGSLDWHAFSVDPHTRLDPPAPGSPPAQLPRVFNRTVFPAPVRYSGMPLPRWWALEDGRTNFAAVRPDSTDLARLVFLEFALVYSNDWYQLPCDLPAGTLATVQGLTVTDVFGERLWISPAGTGPDVTWQDWSMFTLNTLGDTAKAPPPAGPAAAPGQDTGPAPGLLLPGSVPKVAEGPVLEEVALVRDETSNLVWGIEQTVTLATGEPRRGSEAAAERLAHLLRLNPPPQPPPAAAPVAYTVMNAIPENWIPFVPVHVPEQNRAIQLQRAALPSVLGGGRIVTPRTSLLREGLDRGDRYFVNEEEVPPTGTRLSLSYNRTRWTDGRVALWLSARRRTGRGEASSGLAFDFLKDTTTPPAPPPTGSR</sequence>
<dbReference type="RefSeq" id="WP_226724370.1">
    <property type="nucleotide sequence ID" value="NZ_JAJAUY010000002.1"/>
</dbReference>
<accession>A0ABS8B038</accession>
<feature type="compositionally biased region" description="Pro residues" evidence="1">
    <location>
        <begin position="1"/>
        <end position="10"/>
    </location>
</feature>
<organism evidence="2 3">
    <name type="scientific">Streptomyces antimicrobicus</name>
    <dbReference type="NCBI Taxonomy" id="2883108"/>
    <lineage>
        <taxon>Bacteria</taxon>
        <taxon>Bacillati</taxon>
        <taxon>Actinomycetota</taxon>
        <taxon>Actinomycetes</taxon>
        <taxon>Kitasatosporales</taxon>
        <taxon>Streptomycetaceae</taxon>
        <taxon>Streptomyces</taxon>
    </lineage>
</organism>
<feature type="compositionally biased region" description="Low complexity" evidence="1">
    <location>
        <begin position="11"/>
        <end position="29"/>
    </location>
</feature>
<evidence type="ECO:0000313" key="2">
    <source>
        <dbReference type="EMBL" id="MCB5177968.1"/>
    </source>
</evidence>
<feature type="region of interest" description="Disordered" evidence="1">
    <location>
        <begin position="1"/>
        <end position="30"/>
    </location>
</feature>
<comment type="caution">
    <text evidence="2">The sequence shown here is derived from an EMBL/GenBank/DDBJ whole genome shotgun (WGS) entry which is preliminary data.</text>
</comment>
<feature type="compositionally biased region" description="Pro residues" evidence="1">
    <location>
        <begin position="689"/>
        <end position="698"/>
    </location>
</feature>
<feature type="region of interest" description="Disordered" evidence="1">
    <location>
        <begin position="473"/>
        <end position="497"/>
    </location>
</feature>
<feature type="compositionally biased region" description="Low complexity" evidence="1">
    <location>
        <begin position="483"/>
        <end position="496"/>
    </location>
</feature>
<feature type="region of interest" description="Disordered" evidence="1">
    <location>
        <begin position="265"/>
        <end position="298"/>
    </location>
</feature>
<reference evidence="2 3" key="1">
    <citation type="submission" date="2021-10" db="EMBL/GenBank/DDBJ databases">
        <title>Streptomyces sp. strain SMC 277, a novel streptomycete isolated from soil.</title>
        <authorList>
            <person name="Chanama M."/>
        </authorList>
    </citation>
    <scope>NUCLEOTIDE SEQUENCE [LARGE SCALE GENOMIC DNA]</scope>
    <source>
        <strain evidence="2 3">SMC 277</strain>
    </source>
</reference>
<dbReference type="Proteomes" id="UP001199054">
    <property type="component" value="Unassembled WGS sequence"/>
</dbReference>
<gene>
    <name evidence="2" type="ORF">LG632_00990</name>
</gene>
<keyword evidence="3" id="KW-1185">Reference proteome</keyword>
<dbReference type="EMBL" id="JAJAUY010000002">
    <property type="protein sequence ID" value="MCB5177968.1"/>
    <property type="molecule type" value="Genomic_DNA"/>
</dbReference>
<protein>
    <submittedName>
        <fullName evidence="2">Uncharacterized protein</fullName>
    </submittedName>
</protein>
<evidence type="ECO:0000313" key="3">
    <source>
        <dbReference type="Proteomes" id="UP001199054"/>
    </source>
</evidence>
<feature type="compositionally biased region" description="Pro residues" evidence="1">
    <location>
        <begin position="265"/>
        <end position="274"/>
    </location>
</feature>